<dbReference type="EMBL" id="JAZDUA010000666">
    <property type="protein sequence ID" value="KAK7790072.1"/>
    <property type="molecule type" value="Genomic_DNA"/>
</dbReference>
<dbReference type="PANTHER" id="PTHR12388">
    <property type="entry name" value="MITOCHONDRIA ASSOCIATED GRANULOCYTE MACROPHAGE CSF SIGNALING MOLECULE"/>
    <property type="match status" value="1"/>
</dbReference>
<dbReference type="Pfam" id="PF03656">
    <property type="entry name" value="Pam16"/>
    <property type="match status" value="1"/>
</dbReference>
<dbReference type="FunFam" id="1.10.287.110:FF:000006">
    <property type="entry name" value="Import inner membrane translocase subunit TIM16"/>
    <property type="match status" value="1"/>
</dbReference>
<keyword evidence="11" id="KW-1185">Reference proteome</keyword>
<proteinExistence type="inferred from homology"/>
<keyword evidence="6" id="KW-0811">Translocation</keyword>
<keyword evidence="8" id="KW-0472">Membrane</keyword>
<evidence type="ECO:0000313" key="10">
    <source>
        <dbReference type="EMBL" id="KAK7790072.1"/>
    </source>
</evidence>
<dbReference type="PANTHER" id="PTHR12388:SF0">
    <property type="entry name" value="MITOCHONDRIAL IMPORT INNER MEMBRANE TRANSLOCASE SUBUNIT TIM16"/>
    <property type="match status" value="1"/>
</dbReference>
<comment type="subcellular location">
    <subcellularLocation>
        <location evidence="1">Mitochondrion inner membrane</location>
        <topology evidence="1">Peripheral membrane protein</topology>
        <orientation evidence="1">Matrix side</orientation>
    </subcellularLocation>
</comment>
<sequence length="122" mass="13438">MAKYIAQIVVLGTQVVGRAFARAIRQEFAASQESARRGGGGQQGANRAAANARSGITLEEAQQILNVEKLDNEIIQKNYEYLFNANEKSKGGSFYLQSKVVRAKERLDKELEFAGKTEGKNE</sequence>
<comment type="similarity">
    <text evidence="2">Belongs to the TIM16/PAM16 family.</text>
</comment>
<evidence type="ECO:0008006" key="12">
    <source>
        <dbReference type="Google" id="ProtNLM"/>
    </source>
</evidence>
<evidence type="ECO:0000256" key="4">
    <source>
        <dbReference type="ARBA" id="ARBA00022792"/>
    </source>
</evidence>
<reference evidence="10 11" key="1">
    <citation type="submission" date="2024-03" db="EMBL/GenBank/DDBJ databases">
        <title>The genome assembly and annotation of the cricket Gryllus longicercus Weissman &amp; Gray.</title>
        <authorList>
            <person name="Szrajer S."/>
            <person name="Gray D."/>
            <person name="Ylla G."/>
        </authorList>
    </citation>
    <scope>NUCLEOTIDE SEQUENCE [LARGE SCALE GENOMIC DNA]</scope>
    <source>
        <strain evidence="10">DAG 2021-001</strain>
        <tissue evidence="10">Whole body minus gut</tissue>
    </source>
</reference>
<evidence type="ECO:0000256" key="6">
    <source>
        <dbReference type="ARBA" id="ARBA00023010"/>
    </source>
</evidence>
<keyword evidence="5" id="KW-0653">Protein transport</keyword>
<evidence type="ECO:0000256" key="8">
    <source>
        <dbReference type="ARBA" id="ARBA00023136"/>
    </source>
</evidence>
<dbReference type="GO" id="GO:0030150">
    <property type="term" value="P:protein import into mitochondrial matrix"/>
    <property type="evidence" value="ECO:0007669"/>
    <property type="project" value="InterPro"/>
</dbReference>
<protein>
    <recommendedName>
        <fullName evidence="12">Mitochondria associated granulocyte macrophage csf signaling molecule</fullName>
    </recommendedName>
</protein>
<evidence type="ECO:0000256" key="7">
    <source>
        <dbReference type="ARBA" id="ARBA00023128"/>
    </source>
</evidence>
<dbReference type="InterPro" id="IPR005341">
    <property type="entry name" value="Tim16"/>
</dbReference>
<evidence type="ECO:0000256" key="2">
    <source>
        <dbReference type="ARBA" id="ARBA00008817"/>
    </source>
</evidence>
<evidence type="ECO:0000256" key="3">
    <source>
        <dbReference type="ARBA" id="ARBA00022448"/>
    </source>
</evidence>
<name>A0AAN9YZX0_9ORTH</name>
<dbReference type="Proteomes" id="UP001378592">
    <property type="component" value="Unassembled WGS sequence"/>
</dbReference>
<evidence type="ECO:0000313" key="11">
    <source>
        <dbReference type="Proteomes" id="UP001378592"/>
    </source>
</evidence>
<keyword evidence="7" id="KW-0496">Mitochondrion</keyword>
<feature type="region of interest" description="Disordered" evidence="9">
    <location>
        <begin position="30"/>
        <end position="50"/>
    </location>
</feature>
<dbReference type="InterPro" id="IPR036869">
    <property type="entry name" value="J_dom_sf"/>
</dbReference>
<dbReference type="Gene3D" id="1.10.287.110">
    <property type="entry name" value="DnaJ domain"/>
    <property type="match status" value="1"/>
</dbReference>
<accession>A0AAN9YZX0</accession>
<comment type="caution">
    <text evidence="10">The sequence shown here is derived from an EMBL/GenBank/DDBJ whole genome shotgun (WGS) entry which is preliminary data.</text>
</comment>
<keyword evidence="4" id="KW-0999">Mitochondrion inner membrane</keyword>
<organism evidence="10 11">
    <name type="scientific">Gryllus longicercus</name>
    <dbReference type="NCBI Taxonomy" id="2509291"/>
    <lineage>
        <taxon>Eukaryota</taxon>
        <taxon>Metazoa</taxon>
        <taxon>Ecdysozoa</taxon>
        <taxon>Arthropoda</taxon>
        <taxon>Hexapoda</taxon>
        <taxon>Insecta</taxon>
        <taxon>Pterygota</taxon>
        <taxon>Neoptera</taxon>
        <taxon>Polyneoptera</taxon>
        <taxon>Orthoptera</taxon>
        <taxon>Ensifera</taxon>
        <taxon>Gryllidea</taxon>
        <taxon>Grylloidea</taxon>
        <taxon>Gryllidae</taxon>
        <taxon>Gryllinae</taxon>
        <taxon>Gryllus</taxon>
    </lineage>
</organism>
<evidence type="ECO:0000256" key="5">
    <source>
        <dbReference type="ARBA" id="ARBA00022927"/>
    </source>
</evidence>
<evidence type="ECO:0000256" key="9">
    <source>
        <dbReference type="SAM" id="MobiDB-lite"/>
    </source>
</evidence>
<evidence type="ECO:0000256" key="1">
    <source>
        <dbReference type="ARBA" id="ARBA00004443"/>
    </source>
</evidence>
<gene>
    <name evidence="10" type="ORF">R5R35_012995</name>
</gene>
<keyword evidence="3" id="KW-0813">Transport</keyword>
<dbReference type="AlphaFoldDB" id="A0AAN9YZX0"/>
<dbReference type="GO" id="GO:0005744">
    <property type="term" value="C:TIM23 mitochondrial import inner membrane translocase complex"/>
    <property type="evidence" value="ECO:0007669"/>
    <property type="project" value="InterPro"/>
</dbReference>